<dbReference type="AlphaFoldDB" id="A0A9P6B5C8"/>
<reference evidence="1" key="1">
    <citation type="journal article" date="2020" name="Nat. Commun.">
        <title>Large-scale genome sequencing of mycorrhizal fungi provides insights into the early evolution of symbiotic traits.</title>
        <authorList>
            <person name="Miyauchi S."/>
            <person name="Kiss E."/>
            <person name="Kuo A."/>
            <person name="Drula E."/>
            <person name="Kohler A."/>
            <person name="Sanchez-Garcia M."/>
            <person name="Morin E."/>
            <person name="Andreopoulos B."/>
            <person name="Barry K.W."/>
            <person name="Bonito G."/>
            <person name="Buee M."/>
            <person name="Carver A."/>
            <person name="Chen C."/>
            <person name="Cichocki N."/>
            <person name="Clum A."/>
            <person name="Culley D."/>
            <person name="Crous P.W."/>
            <person name="Fauchery L."/>
            <person name="Girlanda M."/>
            <person name="Hayes R.D."/>
            <person name="Keri Z."/>
            <person name="LaButti K."/>
            <person name="Lipzen A."/>
            <person name="Lombard V."/>
            <person name="Magnuson J."/>
            <person name="Maillard F."/>
            <person name="Murat C."/>
            <person name="Nolan M."/>
            <person name="Ohm R.A."/>
            <person name="Pangilinan J."/>
            <person name="Pereira M.F."/>
            <person name="Perotto S."/>
            <person name="Peter M."/>
            <person name="Pfister S."/>
            <person name="Riley R."/>
            <person name="Sitrit Y."/>
            <person name="Stielow J.B."/>
            <person name="Szollosi G."/>
            <person name="Zifcakova L."/>
            <person name="Stursova M."/>
            <person name="Spatafora J.W."/>
            <person name="Tedersoo L."/>
            <person name="Vaario L.M."/>
            <person name="Yamada A."/>
            <person name="Yan M."/>
            <person name="Wang P."/>
            <person name="Xu J."/>
            <person name="Bruns T."/>
            <person name="Baldrian P."/>
            <person name="Vilgalys R."/>
            <person name="Dunand C."/>
            <person name="Henrissat B."/>
            <person name="Grigoriev I.V."/>
            <person name="Hibbett D."/>
            <person name="Nagy L.G."/>
            <person name="Martin F.M."/>
        </authorList>
    </citation>
    <scope>NUCLEOTIDE SEQUENCE</scope>
    <source>
        <strain evidence="1">UP504</strain>
    </source>
</reference>
<gene>
    <name evidence="1" type="ORF">BS47DRAFT_1380157</name>
</gene>
<dbReference type="PANTHER" id="PTHR33129">
    <property type="entry name" value="PROTEIN KINASE DOMAIN-CONTAINING PROTEIN-RELATED"/>
    <property type="match status" value="1"/>
</dbReference>
<comment type="caution">
    <text evidence="1">The sequence shown here is derived from an EMBL/GenBank/DDBJ whole genome shotgun (WGS) entry which is preliminary data.</text>
</comment>
<dbReference type="OrthoDB" id="2340858at2759"/>
<accession>A0A9P6B5C8</accession>
<evidence type="ECO:0000313" key="2">
    <source>
        <dbReference type="Proteomes" id="UP000886523"/>
    </source>
</evidence>
<sequence>MLLVAAWLPGSHSSYTMDPNFASSWRGVSMMYQMDGRMMTSVISSGLSLTQMNIHRALHLILFDLQLLYLLYSPDLLKQIAGIACTKLCYGPKLFIMNPWSKSEILQILPQAGIDSRIFDIFNRLGPTPRLCLLPERRLNDYEDQLNQAIQNLNFPVLEKALMNARVLQMDDMSHKLCLVTRKDRDNVYSRAVIHLITDWVKSRLALQLRTMEKAEQLRLMRMLSRVSESRPLAGVLFEAMAQSELLDGITLNLMPMVKKPDSSPQGRHQPQWHSSHILIPDTLDTLCEKAPEIPRTIEPDSWKEYSDNGLSSIEPNVMYVPQHSNEKAIDSFILVDDILHLFQFTIGSKHDINNHGLVGVGEKYGFPKDMAKWRFTFIIPPNTILKIPQAQRGPLKDLEFYSAVLDVGLEIQVE</sequence>
<proteinExistence type="predicted"/>
<dbReference type="InterPro" id="IPR052980">
    <property type="entry name" value="Crinkler_effector"/>
</dbReference>
<name>A0A9P6B5C8_9AGAM</name>
<dbReference type="Proteomes" id="UP000886523">
    <property type="component" value="Unassembled WGS sequence"/>
</dbReference>
<dbReference type="EMBL" id="MU128928">
    <property type="protein sequence ID" value="KAF9518028.1"/>
    <property type="molecule type" value="Genomic_DNA"/>
</dbReference>
<protein>
    <submittedName>
        <fullName evidence="1">Uncharacterized protein</fullName>
    </submittedName>
</protein>
<evidence type="ECO:0000313" key="1">
    <source>
        <dbReference type="EMBL" id="KAF9518028.1"/>
    </source>
</evidence>
<organism evidence="1 2">
    <name type="scientific">Hydnum rufescens UP504</name>
    <dbReference type="NCBI Taxonomy" id="1448309"/>
    <lineage>
        <taxon>Eukaryota</taxon>
        <taxon>Fungi</taxon>
        <taxon>Dikarya</taxon>
        <taxon>Basidiomycota</taxon>
        <taxon>Agaricomycotina</taxon>
        <taxon>Agaricomycetes</taxon>
        <taxon>Cantharellales</taxon>
        <taxon>Hydnaceae</taxon>
        <taxon>Hydnum</taxon>
    </lineage>
</organism>
<keyword evidence="2" id="KW-1185">Reference proteome</keyword>
<dbReference type="PANTHER" id="PTHR33129:SF1">
    <property type="entry name" value="ATP-BINDING PROTEIN"/>
    <property type="match status" value="1"/>
</dbReference>